<accession>A0ABX2EQR9</accession>
<evidence type="ECO:0000313" key="3">
    <source>
        <dbReference type="Proteomes" id="UP000737171"/>
    </source>
</evidence>
<gene>
    <name evidence="2" type="ORF">HLB44_28575</name>
</gene>
<protein>
    <recommendedName>
        <fullName evidence="4">Transmembrane protein</fullName>
    </recommendedName>
</protein>
<reference evidence="2 3" key="1">
    <citation type="submission" date="2020-05" db="EMBL/GenBank/DDBJ databases">
        <title>Aquincola sp. isolate from soil.</title>
        <authorList>
            <person name="Han J."/>
            <person name="Kim D.-U."/>
        </authorList>
    </citation>
    <scope>NUCLEOTIDE SEQUENCE [LARGE SCALE GENOMIC DNA]</scope>
    <source>
        <strain evidence="2 3">S2</strain>
    </source>
</reference>
<name>A0ABX2EQR9_9BURK</name>
<dbReference type="RefSeq" id="WP_173131218.1">
    <property type="nucleotide sequence ID" value="NZ_JABRWJ010000010.1"/>
</dbReference>
<keyword evidence="3" id="KW-1185">Reference proteome</keyword>
<keyword evidence="1" id="KW-0812">Transmembrane</keyword>
<sequence length="98" mass="10800">MKERVMWIAWPAFLTAGALETVVFALVDPEALRGFDGEPLELSRSAVYTVSFFVFWGATMLSSALTTLLSASPFERNRCPLPVDGRPQACPKPVPRGR</sequence>
<dbReference type="EMBL" id="JABRWJ010000010">
    <property type="protein sequence ID" value="NRF70968.1"/>
    <property type="molecule type" value="Genomic_DNA"/>
</dbReference>
<dbReference type="Proteomes" id="UP000737171">
    <property type="component" value="Unassembled WGS sequence"/>
</dbReference>
<evidence type="ECO:0000313" key="2">
    <source>
        <dbReference type="EMBL" id="NRF70968.1"/>
    </source>
</evidence>
<evidence type="ECO:0000256" key="1">
    <source>
        <dbReference type="SAM" id="Phobius"/>
    </source>
</evidence>
<organism evidence="2 3">
    <name type="scientific">Pseudaquabacterium terrae</name>
    <dbReference type="NCBI Taxonomy" id="2732868"/>
    <lineage>
        <taxon>Bacteria</taxon>
        <taxon>Pseudomonadati</taxon>
        <taxon>Pseudomonadota</taxon>
        <taxon>Betaproteobacteria</taxon>
        <taxon>Burkholderiales</taxon>
        <taxon>Sphaerotilaceae</taxon>
        <taxon>Pseudaquabacterium</taxon>
    </lineage>
</organism>
<proteinExistence type="predicted"/>
<comment type="caution">
    <text evidence="2">The sequence shown here is derived from an EMBL/GenBank/DDBJ whole genome shotgun (WGS) entry which is preliminary data.</text>
</comment>
<keyword evidence="1" id="KW-1133">Transmembrane helix</keyword>
<keyword evidence="1" id="KW-0472">Membrane</keyword>
<feature type="transmembrane region" description="Helical" evidence="1">
    <location>
        <begin position="49"/>
        <end position="71"/>
    </location>
</feature>
<evidence type="ECO:0008006" key="4">
    <source>
        <dbReference type="Google" id="ProtNLM"/>
    </source>
</evidence>